<sequence>MANPCHVRSISLPSRSHPTTLKIQEELYKLRKWEASSTSTLGTIHNGLSGMEELYKCLDDLLSLQSTQQAISHHQHEKWVEELLDESVSLLDVCCNTRDVISQFKENVGDLQSALRRRKGDLCIESSINNYIRSRKKMNKDAKKLLAAMKKMDNKAGASPLLDQNHQLSTVIRVLRDVNAMSISIFQSLGVVSCEEKHENVEELENIDFALSKISSDRADLETMQIAHKGLGALEVSIEGLDNGLECMFRDLIKTRASLLNIISH</sequence>
<dbReference type="InterPro" id="IPR004320">
    <property type="entry name" value="BPS1_pln"/>
</dbReference>
<dbReference type="AlphaFoldDB" id="A0A438EV69"/>
<name>A0A438EV69_VITVI</name>
<dbReference type="EMBL" id="QGNW01001179">
    <property type="protein sequence ID" value="RVW51576.1"/>
    <property type="molecule type" value="Genomic_DNA"/>
</dbReference>
<organism evidence="1 2">
    <name type="scientific">Vitis vinifera</name>
    <name type="common">Grape</name>
    <dbReference type="NCBI Taxonomy" id="29760"/>
    <lineage>
        <taxon>Eukaryota</taxon>
        <taxon>Viridiplantae</taxon>
        <taxon>Streptophyta</taxon>
        <taxon>Embryophyta</taxon>
        <taxon>Tracheophyta</taxon>
        <taxon>Spermatophyta</taxon>
        <taxon>Magnoliopsida</taxon>
        <taxon>eudicotyledons</taxon>
        <taxon>Gunneridae</taxon>
        <taxon>Pentapetalae</taxon>
        <taxon>rosids</taxon>
        <taxon>Vitales</taxon>
        <taxon>Vitaceae</taxon>
        <taxon>Viteae</taxon>
        <taxon>Vitis</taxon>
    </lineage>
</organism>
<reference evidence="1 2" key="1">
    <citation type="journal article" date="2018" name="PLoS Genet.">
        <title>Population sequencing reveals clonal diversity and ancestral inbreeding in the grapevine cultivar Chardonnay.</title>
        <authorList>
            <person name="Roach M.J."/>
            <person name="Johnson D.L."/>
            <person name="Bohlmann J."/>
            <person name="van Vuuren H.J."/>
            <person name="Jones S.J."/>
            <person name="Pretorius I.S."/>
            <person name="Schmidt S.A."/>
            <person name="Borneman A.R."/>
        </authorList>
    </citation>
    <scope>NUCLEOTIDE SEQUENCE [LARGE SCALE GENOMIC DNA]</scope>
    <source>
        <strain evidence="2">cv. Chardonnay</strain>
        <tissue evidence="1">Leaf</tissue>
    </source>
</reference>
<evidence type="ECO:0000313" key="1">
    <source>
        <dbReference type="EMBL" id="RVW51576.1"/>
    </source>
</evidence>
<dbReference type="Proteomes" id="UP000288805">
    <property type="component" value="Unassembled WGS sequence"/>
</dbReference>
<accession>A0A438EV69</accession>
<comment type="caution">
    <text evidence="1">The sequence shown here is derived from an EMBL/GenBank/DDBJ whole genome shotgun (WGS) entry which is preliminary data.</text>
</comment>
<gene>
    <name evidence="1" type="ORF">CK203_066553</name>
</gene>
<dbReference type="GO" id="GO:0048364">
    <property type="term" value="P:root development"/>
    <property type="evidence" value="ECO:0007669"/>
    <property type="project" value="InterPro"/>
</dbReference>
<dbReference type="GO" id="GO:0048367">
    <property type="term" value="P:shoot system development"/>
    <property type="evidence" value="ECO:0007669"/>
    <property type="project" value="InterPro"/>
</dbReference>
<dbReference type="Pfam" id="PF03087">
    <property type="entry name" value="BPS1"/>
    <property type="match status" value="1"/>
</dbReference>
<dbReference type="PANTHER" id="PTHR33070">
    <property type="entry name" value="OS06G0725500 PROTEIN"/>
    <property type="match status" value="1"/>
</dbReference>
<proteinExistence type="predicted"/>
<evidence type="ECO:0000313" key="2">
    <source>
        <dbReference type="Proteomes" id="UP000288805"/>
    </source>
</evidence>
<dbReference type="PANTHER" id="PTHR33070:SF109">
    <property type="entry name" value="DOMAIN PROTEIN, PUTATIVE (DUF241)-RELATED"/>
    <property type="match status" value="1"/>
</dbReference>
<protein>
    <submittedName>
        <fullName evidence="1">Uncharacterized protein</fullName>
    </submittedName>
</protein>